<dbReference type="EMBL" id="WBVT01000011">
    <property type="protein sequence ID" value="KAB7790483.1"/>
    <property type="molecule type" value="Genomic_DNA"/>
</dbReference>
<organism evidence="2 3">
    <name type="scientific">Bifidobacterium leontopitheci</name>
    <dbReference type="NCBI Taxonomy" id="2650774"/>
    <lineage>
        <taxon>Bacteria</taxon>
        <taxon>Bacillati</taxon>
        <taxon>Actinomycetota</taxon>
        <taxon>Actinomycetes</taxon>
        <taxon>Bifidobacteriales</taxon>
        <taxon>Bifidobacteriaceae</taxon>
        <taxon>Bifidobacterium</taxon>
    </lineage>
</organism>
<protein>
    <recommendedName>
        <fullName evidence="4">Lipoprotein</fullName>
    </recommendedName>
</protein>
<dbReference type="RefSeq" id="WP_152234330.1">
    <property type="nucleotide sequence ID" value="NZ_JBHSKZ010000010.1"/>
</dbReference>
<sequence length="348" mass="38032">MNIRKMIVAAAAAFAMVMPLAGCGSDDAQASARMIMDAAQSGNVGSVKARLDTSALNRGAEHDFLDAKPEIPIADVVVGKSEGDRDMRTVPVSYTLAGKQYRTDLNMSRDADGTWKAINPKLFRKVMTDGVTVGGKKTDVNRQGYLLAPGVYRAHTSGNWYSGSWKFTVTASDASADYLDETIAEHLGDFTADDRIKTDGDIHKGIAKDIDDLDMCNQLNKLYLDGESYALIVGDSIPYACRYQVSDVQPTITSYEKSPDDDGRFLITYDAKVTGTVAEFRRGGRTDDEWTCMYVSDKSVQCARFVERTFEVKGLRGECSIDGGVWFPDRQQAAEQVGDVIYAGHGTI</sequence>
<evidence type="ECO:0000256" key="1">
    <source>
        <dbReference type="SAM" id="SignalP"/>
    </source>
</evidence>
<feature type="chain" id="PRO_5038883550" description="Lipoprotein" evidence="1">
    <location>
        <begin position="22"/>
        <end position="348"/>
    </location>
</feature>
<keyword evidence="3" id="KW-1185">Reference proteome</keyword>
<feature type="signal peptide" evidence="1">
    <location>
        <begin position="1"/>
        <end position="21"/>
    </location>
</feature>
<reference evidence="2 3" key="1">
    <citation type="submission" date="2019-09" db="EMBL/GenBank/DDBJ databases">
        <title>Characterization of the phylogenetic diversity of two novel species belonging to the genus Bifidobacterium: Bifidobacterium cebidarum sp. nov. and Bifidobacterium leontopitheci sp. nov.</title>
        <authorList>
            <person name="Lugli G.A."/>
            <person name="Duranti S."/>
            <person name="Milani C."/>
            <person name="Turroni F."/>
            <person name="Ventura M."/>
        </authorList>
    </citation>
    <scope>NUCLEOTIDE SEQUENCE [LARGE SCALE GENOMIC DNA]</scope>
    <source>
        <strain evidence="2 3">LMG 31471</strain>
    </source>
</reference>
<name>A0A6I1GFR9_9BIFI</name>
<accession>A0A6I1GFR9</accession>
<keyword evidence="1" id="KW-0732">Signal</keyword>
<proteinExistence type="predicted"/>
<comment type="caution">
    <text evidence="2">The sequence shown here is derived from an EMBL/GenBank/DDBJ whole genome shotgun (WGS) entry which is preliminary data.</text>
</comment>
<evidence type="ECO:0000313" key="2">
    <source>
        <dbReference type="EMBL" id="KAB7790483.1"/>
    </source>
</evidence>
<dbReference type="AlphaFoldDB" id="A0A6I1GFR9"/>
<gene>
    <name evidence="2" type="ORF">F7D09_0979</name>
</gene>
<dbReference type="Proteomes" id="UP000441772">
    <property type="component" value="Unassembled WGS sequence"/>
</dbReference>
<evidence type="ECO:0008006" key="4">
    <source>
        <dbReference type="Google" id="ProtNLM"/>
    </source>
</evidence>
<evidence type="ECO:0000313" key="3">
    <source>
        <dbReference type="Proteomes" id="UP000441772"/>
    </source>
</evidence>